<evidence type="ECO:0000313" key="2">
    <source>
        <dbReference type="Proteomes" id="UP001054945"/>
    </source>
</evidence>
<dbReference type="Proteomes" id="UP001054945">
    <property type="component" value="Unassembled WGS sequence"/>
</dbReference>
<evidence type="ECO:0000313" key="1">
    <source>
        <dbReference type="EMBL" id="GIY45064.1"/>
    </source>
</evidence>
<organism evidence="1 2">
    <name type="scientific">Caerostris extrusa</name>
    <name type="common">Bark spider</name>
    <name type="synonym">Caerostris bankana</name>
    <dbReference type="NCBI Taxonomy" id="172846"/>
    <lineage>
        <taxon>Eukaryota</taxon>
        <taxon>Metazoa</taxon>
        <taxon>Ecdysozoa</taxon>
        <taxon>Arthropoda</taxon>
        <taxon>Chelicerata</taxon>
        <taxon>Arachnida</taxon>
        <taxon>Araneae</taxon>
        <taxon>Araneomorphae</taxon>
        <taxon>Entelegynae</taxon>
        <taxon>Araneoidea</taxon>
        <taxon>Araneidae</taxon>
        <taxon>Caerostris</taxon>
    </lineage>
</organism>
<gene>
    <name evidence="1" type="ORF">CEXT_382031</name>
</gene>
<proteinExistence type="predicted"/>
<sequence length="104" mass="11814">MSIVICHYYLTPLNVPAVHPRKSPRGTNSVPNKNSSIEQAVVGAIVAQQRQLQMQTCAFVSWKIKPRHSRSLAFSEKGTVKLFTQLKLGKENSVFFFYSMWTAR</sequence>
<dbReference type="AlphaFoldDB" id="A0AAV4TFX4"/>
<reference evidence="1 2" key="1">
    <citation type="submission" date="2021-06" db="EMBL/GenBank/DDBJ databases">
        <title>Caerostris extrusa draft genome.</title>
        <authorList>
            <person name="Kono N."/>
            <person name="Arakawa K."/>
        </authorList>
    </citation>
    <scope>NUCLEOTIDE SEQUENCE [LARGE SCALE GENOMIC DNA]</scope>
</reference>
<name>A0AAV4TFX4_CAEEX</name>
<accession>A0AAV4TFX4</accession>
<comment type="caution">
    <text evidence="1">The sequence shown here is derived from an EMBL/GenBank/DDBJ whole genome shotgun (WGS) entry which is preliminary data.</text>
</comment>
<dbReference type="EMBL" id="BPLR01011228">
    <property type="protein sequence ID" value="GIY45064.1"/>
    <property type="molecule type" value="Genomic_DNA"/>
</dbReference>
<keyword evidence="2" id="KW-1185">Reference proteome</keyword>
<protein>
    <submittedName>
        <fullName evidence="1">Uncharacterized protein</fullName>
    </submittedName>
</protein>